<dbReference type="Proteomes" id="UP000214646">
    <property type="component" value="Unassembled WGS sequence"/>
</dbReference>
<organism evidence="1 2">
    <name type="scientific">Fimbriiglobus ruber</name>
    <dbReference type="NCBI Taxonomy" id="1908690"/>
    <lineage>
        <taxon>Bacteria</taxon>
        <taxon>Pseudomonadati</taxon>
        <taxon>Planctomycetota</taxon>
        <taxon>Planctomycetia</taxon>
        <taxon>Gemmatales</taxon>
        <taxon>Gemmataceae</taxon>
        <taxon>Fimbriiglobus</taxon>
    </lineage>
</organism>
<proteinExistence type="predicted"/>
<name>A0A225D2P6_9BACT</name>
<sequence length="230" mass="25291">MPPRSSVPTFAATTHGFPFPNCYPPGSPVISVPTPFGQVKVGDASGGLCGGMVFAALDLFLFGLPRPTTPHPPVYQYFCRRLLDSWNLPFGVMKYYDWQCRPGASRTLAGVRIRDGVSRLTIEEEWPKVRAAIDAGTPAPLGLVKPNSFSPRTLGQNHQVLAYGYELDGAGQELTLLVYDPNYPNDDHLTLRVSLADPDRERQVVHSVEGPSVRGFFLTEYRCPPDAPVF</sequence>
<evidence type="ECO:0000313" key="1">
    <source>
        <dbReference type="EMBL" id="OWK35792.1"/>
    </source>
</evidence>
<keyword evidence="2" id="KW-1185">Reference proteome</keyword>
<dbReference type="AlphaFoldDB" id="A0A225D2P6"/>
<gene>
    <name evidence="1" type="ORF">FRUB_08355</name>
</gene>
<reference evidence="2" key="1">
    <citation type="submission" date="2017-06" db="EMBL/GenBank/DDBJ databases">
        <title>Genome analysis of Fimbriiglobus ruber SP5, the first member of the order Planctomycetales with confirmed chitinolytic capability.</title>
        <authorList>
            <person name="Ravin N.V."/>
            <person name="Rakitin A.L."/>
            <person name="Ivanova A.A."/>
            <person name="Beletsky A.V."/>
            <person name="Kulichevskaya I.S."/>
            <person name="Mardanov A.V."/>
            <person name="Dedysh S.N."/>
        </authorList>
    </citation>
    <scope>NUCLEOTIDE SEQUENCE [LARGE SCALE GENOMIC DNA]</scope>
    <source>
        <strain evidence="2">SP5</strain>
    </source>
</reference>
<evidence type="ECO:0000313" key="2">
    <source>
        <dbReference type="Proteomes" id="UP000214646"/>
    </source>
</evidence>
<protein>
    <recommendedName>
        <fullName evidence="3">Peptidase C39-like domain-containing protein</fullName>
    </recommendedName>
</protein>
<evidence type="ECO:0008006" key="3">
    <source>
        <dbReference type="Google" id="ProtNLM"/>
    </source>
</evidence>
<dbReference type="RefSeq" id="WP_088258908.1">
    <property type="nucleotide sequence ID" value="NZ_NIDE01000017.1"/>
</dbReference>
<accession>A0A225D2P6</accession>
<dbReference type="OrthoDB" id="1396774at2"/>
<comment type="caution">
    <text evidence="1">The sequence shown here is derived from an EMBL/GenBank/DDBJ whole genome shotgun (WGS) entry which is preliminary data.</text>
</comment>
<dbReference type="EMBL" id="NIDE01000017">
    <property type="protein sequence ID" value="OWK35792.1"/>
    <property type="molecule type" value="Genomic_DNA"/>
</dbReference>